<dbReference type="InterPro" id="IPR004808">
    <property type="entry name" value="AP_endonuc_1"/>
</dbReference>
<dbReference type="Gene3D" id="3.60.10.10">
    <property type="entry name" value="Endonuclease/exonuclease/phosphatase"/>
    <property type="match status" value="1"/>
</dbReference>
<dbReference type="InterPro" id="IPR005135">
    <property type="entry name" value="Endo/exonuclease/phosphatase"/>
</dbReference>
<feature type="domain" description="Endonuclease/exonuclease/phosphatase" evidence="10">
    <location>
        <begin position="95"/>
        <end position="330"/>
    </location>
</feature>
<dbReference type="GO" id="GO:0046872">
    <property type="term" value="F:metal ion binding"/>
    <property type="evidence" value="ECO:0007669"/>
    <property type="project" value="UniProtKB-KW"/>
</dbReference>
<feature type="site" description="Interaction with DNA substrate" evidence="7">
    <location>
        <position position="330"/>
    </location>
</feature>
<dbReference type="SUPFAM" id="SSF56219">
    <property type="entry name" value="DNase I-like"/>
    <property type="match status" value="1"/>
</dbReference>
<accession>A0A409WGP8</accession>
<evidence type="ECO:0000259" key="10">
    <source>
        <dbReference type="Pfam" id="PF03372"/>
    </source>
</evidence>
<proteinExistence type="inferred from homology"/>
<keyword evidence="12" id="KW-1185">Reference proteome</keyword>
<evidence type="ECO:0000256" key="1">
    <source>
        <dbReference type="ARBA" id="ARBA00007092"/>
    </source>
</evidence>
<dbReference type="CDD" id="cd09076">
    <property type="entry name" value="L1-EN"/>
    <property type="match status" value="1"/>
</dbReference>
<feature type="binding site" evidence="6">
    <location>
        <position position="98"/>
    </location>
    <ligand>
        <name>Mg(2+)</name>
        <dbReference type="ChEBI" id="CHEBI:18420"/>
        <label>1</label>
    </ligand>
</feature>
<comment type="similarity">
    <text evidence="1">Belongs to the DNA repair enzymes AP/ExoA family.</text>
</comment>
<dbReference type="InParanoid" id="A0A409WGP8"/>
<dbReference type="STRING" id="181874.A0A409WGP8"/>
<organism evidence="11 12">
    <name type="scientific">Panaeolus cyanescens</name>
    <dbReference type="NCBI Taxonomy" id="181874"/>
    <lineage>
        <taxon>Eukaryota</taxon>
        <taxon>Fungi</taxon>
        <taxon>Dikarya</taxon>
        <taxon>Basidiomycota</taxon>
        <taxon>Agaricomycotina</taxon>
        <taxon>Agaricomycetes</taxon>
        <taxon>Agaricomycetidae</taxon>
        <taxon>Agaricales</taxon>
        <taxon>Agaricineae</taxon>
        <taxon>Galeropsidaceae</taxon>
        <taxon>Panaeolus</taxon>
    </lineage>
</organism>
<evidence type="ECO:0000256" key="7">
    <source>
        <dbReference type="PIRSR" id="PIRSR604808-3"/>
    </source>
</evidence>
<feature type="binding site" evidence="6">
    <location>
        <position position="130"/>
    </location>
    <ligand>
        <name>Mg(2+)</name>
        <dbReference type="ChEBI" id="CHEBI:18420"/>
        <label>1</label>
    </ligand>
</feature>
<evidence type="ECO:0000256" key="4">
    <source>
        <dbReference type="ARBA" id="ARBA00022842"/>
    </source>
</evidence>
<name>A0A409WGP8_9AGAR</name>
<feature type="compositionally biased region" description="Basic and acidic residues" evidence="9">
    <location>
        <begin position="41"/>
        <end position="53"/>
    </location>
</feature>
<feature type="binding site" evidence="6">
    <location>
        <position position="329"/>
    </location>
    <ligand>
        <name>Mg(2+)</name>
        <dbReference type="ChEBI" id="CHEBI:18420"/>
        <label>1</label>
    </ligand>
</feature>
<protein>
    <recommendedName>
        <fullName evidence="10">Endonuclease/exonuclease/phosphatase domain-containing protein</fullName>
    </recommendedName>
</protein>
<evidence type="ECO:0000256" key="3">
    <source>
        <dbReference type="ARBA" id="ARBA00022801"/>
    </source>
</evidence>
<feature type="site" description="Important for catalytic activity" evidence="7">
    <location>
        <position position="304"/>
    </location>
</feature>
<evidence type="ECO:0000313" key="12">
    <source>
        <dbReference type="Proteomes" id="UP000284842"/>
    </source>
</evidence>
<dbReference type="Pfam" id="PF03372">
    <property type="entry name" value="Exo_endo_phos"/>
    <property type="match status" value="1"/>
</dbReference>
<dbReference type="Proteomes" id="UP000284842">
    <property type="component" value="Unassembled WGS sequence"/>
</dbReference>
<keyword evidence="8" id="KW-0175">Coiled coil</keyword>
<dbReference type="EMBL" id="NHTK01005491">
    <property type="protein sequence ID" value="PPQ77610.1"/>
    <property type="molecule type" value="Genomic_DNA"/>
</dbReference>
<feature type="region of interest" description="Disordered" evidence="9">
    <location>
        <begin position="1"/>
        <end position="108"/>
    </location>
</feature>
<keyword evidence="4 6" id="KW-0460">Magnesium</keyword>
<evidence type="ECO:0000256" key="2">
    <source>
        <dbReference type="ARBA" id="ARBA00022723"/>
    </source>
</evidence>
<keyword evidence="3" id="KW-0378">Hydrolase</keyword>
<feature type="binding site" evidence="6">
    <location>
        <position position="330"/>
    </location>
    <ligand>
        <name>Mg(2+)</name>
        <dbReference type="ChEBI" id="CHEBI:18420"/>
        <label>1</label>
    </ligand>
</feature>
<feature type="compositionally biased region" description="Basic residues" evidence="9">
    <location>
        <begin position="73"/>
        <end position="87"/>
    </location>
</feature>
<evidence type="ECO:0000256" key="6">
    <source>
        <dbReference type="PIRSR" id="PIRSR604808-2"/>
    </source>
</evidence>
<feature type="active site" description="Proton donor/acceptor" evidence="5">
    <location>
        <position position="240"/>
    </location>
</feature>
<dbReference type="OrthoDB" id="416119at2759"/>
<sequence>MSTAQTAFDDDTGEIGSRGPNTQTVSRQQPQHSENITQETGQERLPEQDDNHGAHPGGNTQPQNQARVPSPTPKRKRKRKPHKRPTRTRAYLKIGTLNMNGGGSNATKDKWENINQIVREEHLDVLVLQETHLTPDMMIDLCKRYPRIHIINSHDPEHTNAKGIAFVLNKHRTRWREAQAVEVKEARAIMIEMPWRQNESIHILGVYAPNETDEQTDFWKEVDDFFRTKSNKKPDIMMGDFNVVEDKIDRHPPHRDTASAVESLQELRMDHNLTDVWRNQNPNELTYTYTQFQNRTRKSLSRLDRIYMNTETIKNHYDWEFKHPGIKTDHKLVTVKIENPNMPYIGKGRWAMPNFVTENRALMKTIAEVGNKAHNEAMERPQEIQRIHEHFKEKTQNIIRKHTREAIPKLQKLRDNTQEEIKSMLKRAGNLQEGEAGAKYTELMTEIAGKEEELRTLSIQVHRNKRDEIAAKFWMEGETIGKPWINVNKNVTPRETIFRLKKPESNPTEYITRAEDMAEMAKNYHDNLQEMGTEQRRETRQPENTCLEEVKAKLNTEEREFMNEELTEEDIRRAIRELPNGKSPGLDGLTTELYKKLANDHEKQEGTQEEETGPLTFDIVKYLRRVDVPAI</sequence>
<comment type="caution">
    <text evidence="11">The sequence shown here is derived from an EMBL/GenBank/DDBJ whole genome shotgun (WGS) entry which is preliminary data.</text>
</comment>
<dbReference type="GO" id="GO:0006284">
    <property type="term" value="P:base-excision repair"/>
    <property type="evidence" value="ECO:0007669"/>
    <property type="project" value="TreeGrafter"/>
</dbReference>
<reference evidence="11 12" key="1">
    <citation type="journal article" date="2018" name="Evol. Lett.">
        <title>Horizontal gene cluster transfer increased hallucinogenic mushroom diversity.</title>
        <authorList>
            <person name="Reynolds H.T."/>
            <person name="Vijayakumar V."/>
            <person name="Gluck-Thaler E."/>
            <person name="Korotkin H.B."/>
            <person name="Matheny P.B."/>
            <person name="Slot J.C."/>
        </authorList>
    </citation>
    <scope>NUCLEOTIDE SEQUENCE [LARGE SCALE GENOMIC DNA]</scope>
    <source>
        <strain evidence="11 12">2629</strain>
    </source>
</reference>
<evidence type="ECO:0000256" key="9">
    <source>
        <dbReference type="SAM" id="MobiDB-lite"/>
    </source>
</evidence>
<feature type="binding site" evidence="6">
    <location>
        <position position="240"/>
    </location>
    <ligand>
        <name>Mg(2+)</name>
        <dbReference type="ChEBI" id="CHEBI:18420"/>
        <label>1</label>
    </ligand>
</feature>
<dbReference type="InterPro" id="IPR036691">
    <property type="entry name" value="Endo/exonu/phosph_ase_sf"/>
</dbReference>
<dbReference type="PANTHER" id="PTHR22748">
    <property type="entry name" value="AP ENDONUCLEASE"/>
    <property type="match status" value="1"/>
</dbReference>
<keyword evidence="6" id="KW-0464">Manganese</keyword>
<feature type="active site" description="Proton acceptor" evidence="5">
    <location>
        <position position="330"/>
    </location>
</feature>
<gene>
    <name evidence="11" type="ORF">CVT24_005290</name>
</gene>
<dbReference type="GO" id="GO:0008081">
    <property type="term" value="F:phosphoric diester hydrolase activity"/>
    <property type="evidence" value="ECO:0007669"/>
    <property type="project" value="TreeGrafter"/>
</dbReference>
<evidence type="ECO:0000256" key="5">
    <source>
        <dbReference type="PIRSR" id="PIRSR604808-1"/>
    </source>
</evidence>
<feature type="site" description="Transition state stabilizer" evidence="7">
    <location>
        <position position="242"/>
    </location>
</feature>
<evidence type="ECO:0000313" key="11">
    <source>
        <dbReference type="EMBL" id="PPQ77610.1"/>
    </source>
</evidence>
<dbReference type="GO" id="GO:0005634">
    <property type="term" value="C:nucleus"/>
    <property type="evidence" value="ECO:0007669"/>
    <property type="project" value="TreeGrafter"/>
</dbReference>
<dbReference type="PANTHER" id="PTHR22748:SF6">
    <property type="entry name" value="DNA-(APURINIC OR APYRIMIDINIC SITE) ENDONUCLEASE"/>
    <property type="match status" value="1"/>
</dbReference>
<dbReference type="AlphaFoldDB" id="A0A409WGP8"/>
<feature type="coiled-coil region" evidence="8">
    <location>
        <begin position="407"/>
        <end position="460"/>
    </location>
</feature>
<keyword evidence="2 6" id="KW-0479">Metal-binding</keyword>
<dbReference type="GO" id="GO:0003906">
    <property type="term" value="F:DNA-(apurinic or apyrimidinic site) endonuclease activity"/>
    <property type="evidence" value="ECO:0007669"/>
    <property type="project" value="TreeGrafter"/>
</dbReference>
<feature type="compositionally biased region" description="Polar residues" evidence="9">
    <location>
        <begin position="19"/>
        <end position="40"/>
    </location>
</feature>
<comment type="cofactor">
    <cofactor evidence="6">
        <name>Mg(2+)</name>
        <dbReference type="ChEBI" id="CHEBI:18420"/>
    </cofactor>
    <cofactor evidence="6">
        <name>Mn(2+)</name>
        <dbReference type="ChEBI" id="CHEBI:29035"/>
    </cofactor>
    <text evidence="6">Probably binds two magnesium or manganese ions per subunit.</text>
</comment>
<dbReference type="GO" id="GO:0008311">
    <property type="term" value="F:double-stranded DNA 3'-5' DNA exonuclease activity"/>
    <property type="evidence" value="ECO:0007669"/>
    <property type="project" value="TreeGrafter"/>
</dbReference>
<feature type="binding site" evidence="6">
    <location>
        <position position="242"/>
    </location>
    <ligand>
        <name>Mg(2+)</name>
        <dbReference type="ChEBI" id="CHEBI:18420"/>
        <label>1</label>
    </ligand>
</feature>
<feature type="active site" evidence="5">
    <location>
        <position position="207"/>
    </location>
</feature>
<evidence type="ECO:0000256" key="8">
    <source>
        <dbReference type="SAM" id="Coils"/>
    </source>
</evidence>